<sequence>MSREYQYCIIPFSGHHTLNEDYGKEFLDNKKEYDCKKDDISVKEKKRNPLALLPSNTELNIHKPKKKHKISKPPHD</sequence>
<feature type="non-terminal residue" evidence="2">
    <location>
        <position position="76"/>
    </location>
</feature>
<feature type="region of interest" description="Disordered" evidence="1">
    <location>
        <begin position="46"/>
        <end position="76"/>
    </location>
</feature>
<protein>
    <submittedName>
        <fullName evidence="2">8704_t:CDS:1</fullName>
    </submittedName>
</protein>
<keyword evidence="3" id="KW-1185">Reference proteome</keyword>
<reference evidence="2" key="1">
    <citation type="submission" date="2021-06" db="EMBL/GenBank/DDBJ databases">
        <authorList>
            <person name="Kallberg Y."/>
            <person name="Tangrot J."/>
            <person name="Rosling A."/>
        </authorList>
    </citation>
    <scope>NUCLEOTIDE SEQUENCE</scope>
    <source>
        <strain evidence="2">MA453B</strain>
    </source>
</reference>
<evidence type="ECO:0000256" key="1">
    <source>
        <dbReference type="SAM" id="MobiDB-lite"/>
    </source>
</evidence>
<organism evidence="2 3">
    <name type="scientific">Dentiscutata erythropus</name>
    <dbReference type="NCBI Taxonomy" id="1348616"/>
    <lineage>
        <taxon>Eukaryota</taxon>
        <taxon>Fungi</taxon>
        <taxon>Fungi incertae sedis</taxon>
        <taxon>Mucoromycota</taxon>
        <taxon>Glomeromycotina</taxon>
        <taxon>Glomeromycetes</taxon>
        <taxon>Diversisporales</taxon>
        <taxon>Gigasporaceae</taxon>
        <taxon>Dentiscutata</taxon>
    </lineage>
</organism>
<feature type="compositionally biased region" description="Basic residues" evidence="1">
    <location>
        <begin position="62"/>
        <end position="76"/>
    </location>
</feature>
<dbReference type="AlphaFoldDB" id="A0A9N9NEC3"/>
<accession>A0A9N9NEC3</accession>
<gene>
    <name evidence="2" type="ORF">DERYTH_LOCUS14793</name>
</gene>
<proteinExistence type="predicted"/>
<dbReference type="Proteomes" id="UP000789405">
    <property type="component" value="Unassembled WGS sequence"/>
</dbReference>
<comment type="caution">
    <text evidence="2">The sequence shown here is derived from an EMBL/GenBank/DDBJ whole genome shotgun (WGS) entry which is preliminary data.</text>
</comment>
<evidence type="ECO:0000313" key="2">
    <source>
        <dbReference type="EMBL" id="CAG8726954.1"/>
    </source>
</evidence>
<name>A0A9N9NEC3_9GLOM</name>
<evidence type="ECO:0000313" key="3">
    <source>
        <dbReference type="Proteomes" id="UP000789405"/>
    </source>
</evidence>
<dbReference type="EMBL" id="CAJVPY010011427">
    <property type="protein sequence ID" value="CAG8726954.1"/>
    <property type="molecule type" value="Genomic_DNA"/>
</dbReference>